<dbReference type="PATRIC" id="fig|1423725.3.peg.906"/>
<dbReference type="SMART" id="SM00422">
    <property type="entry name" value="HTH_MERR"/>
    <property type="match status" value="1"/>
</dbReference>
<dbReference type="CDD" id="cd01105">
    <property type="entry name" value="HTH_GlnR-like"/>
    <property type="match status" value="1"/>
</dbReference>
<dbReference type="RefSeq" id="WP_057875887.1">
    <property type="nucleotide sequence ID" value="NZ_AYZD01000015.1"/>
</dbReference>
<dbReference type="InterPro" id="IPR009061">
    <property type="entry name" value="DNA-bd_dom_put_sf"/>
</dbReference>
<comment type="caution">
    <text evidence="6">The sequence shown here is derived from an EMBL/GenBank/DDBJ whole genome shotgun (WGS) entry which is preliminary data.</text>
</comment>
<accession>A0A0R2CYL2</accession>
<gene>
    <name evidence="6" type="ORF">FC19_GL000878</name>
</gene>
<keyword evidence="1" id="KW-0678">Repressor</keyword>
<evidence type="ECO:0000259" key="5">
    <source>
        <dbReference type="PROSITE" id="PS50937"/>
    </source>
</evidence>
<keyword evidence="7" id="KW-1185">Reference proteome</keyword>
<dbReference type="Gene3D" id="1.10.1660.10">
    <property type="match status" value="1"/>
</dbReference>
<evidence type="ECO:0000256" key="2">
    <source>
        <dbReference type="ARBA" id="ARBA00023015"/>
    </source>
</evidence>
<sequence>MKEKELRRSLAVLPIGTVMKLTNLSARQIRYYEEQQLVTPKRNEGNRRMYSLNDIDRLLEIRDFLDEGINMAGIKHIYDDEARKKAQKKAQLEKPLTDTDVRKILRDEFMSVSGLARDDEFSFKHNKNF</sequence>
<keyword evidence="3" id="KW-0238">DNA-binding</keyword>
<evidence type="ECO:0000313" key="7">
    <source>
        <dbReference type="Proteomes" id="UP000051015"/>
    </source>
</evidence>
<dbReference type="PANTHER" id="PTHR30204:SF65">
    <property type="entry name" value="HTH-TYPE TRANSCRIPTIONAL REGULATOR TNRA"/>
    <property type="match status" value="1"/>
</dbReference>
<organism evidence="6 7">
    <name type="scientific">Liquorilactobacillus aquaticus DSM 21051</name>
    <dbReference type="NCBI Taxonomy" id="1423725"/>
    <lineage>
        <taxon>Bacteria</taxon>
        <taxon>Bacillati</taxon>
        <taxon>Bacillota</taxon>
        <taxon>Bacilli</taxon>
        <taxon>Lactobacillales</taxon>
        <taxon>Lactobacillaceae</taxon>
        <taxon>Liquorilactobacillus</taxon>
    </lineage>
</organism>
<dbReference type="InterPro" id="IPR047057">
    <property type="entry name" value="MerR_fam"/>
</dbReference>
<feature type="domain" description="HTH merR-type" evidence="5">
    <location>
        <begin position="12"/>
        <end position="80"/>
    </location>
</feature>
<dbReference type="EMBL" id="AYZD01000015">
    <property type="protein sequence ID" value="KRM96581.1"/>
    <property type="molecule type" value="Genomic_DNA"/>
</dbReference>
<keyword evidence="2" id="KW-0805">Transcription regulation</keyword>
<reference evidence="6 7" key="1">
    <citation type="journal article" date="2015" name="Genome Announc.">
        <title>Expanding the biotechnology potential of lactobacilli through comparative genomics of 213 strains and associated genera.</title>
        <authorList>
            <person name="Sun Z."/>
            <person name="Harris H.M."/>
            <person name="McCann A."/>
            <person name="Guo C."/>
            <person name="Argimon S."/>
            <person name="Zhang W."/>
            <person name="Yang X."/>
            <person name="Jeffery I.B."/>
            <person name="Cooney J.C."/>
            <person name="Kagawa T.F."/>
            <person name="Liu W."/>
            <person name="Song Y."/>
            <person name="Salvetti E."/>
            <person name="Wrobel A."/>
            <person name="Rasinkangas P."/>
            <person name="Parkhill J."/>
            <person name="Rea M.C."/>
            <person name="O'Sullivan O."/>
            <person name="Ritari J."/>
            <person name="Douillard F.P."/>
            <person name="Paul Ross R."/>
            <person name="Yang R."/>
            <person name="Briner A.E."/>
            <person name="Felis G.E."/>
            <person name="de Vos W.M."/>
            <person name="Barrangou R."/>
            <person name="Klaenhammer T.R."/>
            <person name="Caufield P.W."/>
            <person name="Cui Y."/>
            <person name="Zhang H."/>
            <person name="O'Toole P.W."/>
        </authorList>
    </citation>
    <scope>NUCLEOTIDE SEQUENCE [LARGE SCALE GENOMIC DNA]</scope>
    <source>
        <strain evidence="6 7">DSM 21051</strain>
    </source>
</reference>
<name>A0A0R2CYL2_9LACO</name>
<dbReference type="PROSITE" id="PS00552">
    <property type="entry name" value="HTH_MERR_1"/>
    <property type="match status" value="1"/>
</dbReference>
<protein>
    <submittedName>
        <fullName evidence="6">Glutamine synthetase repressor</fullName>
    </submittedName>
</protein>
<evidence type="ECO:0000256" key="1">
    <source>
        <dbReference type="ARBA" id="ARBA00022491"/>
    </source>
</evidence>
<dbReference type="GO" id="GO:0003677">
    <property type="term" value="F:DNA binding"/>
    <property type="evidence" value="ECO:0007669"/>
    <property type="project" value="UniProtKB-KW"/>
</dbReference>
<dbReference type="Proteomes" id="UP000051015">
    <property type="component" value="Unassembled WGS sequence"/>
</dbReference>
<evidence type="ECO:0000256" key="4">
    <source>
        <dbReference type="ARBA" id="ARBA00023163"/>
    </source>
</evidence>
<dbReference type="GO" id="GO:0003700">
    <property type="term" value="F:DNA-binding transcription factor activity"/>
    <property type="evidence" value="ECO:0007669"/>
    <property type="project" value="InterPro"/>
</dbReference>
<dbReference type="OrthoDB" id="9806513at2"/>
<dbReference type="AlphaFoldDB" id="A0A0R2CYL2"/>
<dbReference type="SUPFAM" id="SSF46955">
    <property type="entry name" value="Putative DNA-binding domain"/>
    <property type="match status" value="1"/>
</dbReference>
<evidence type="ECO:0000256" key="3">
    <source>
        <dbReference type="ARBA" id="ARBA00023125"/>
    </source>
</evidence>
<evidence type="ECO:0000313" key="6">
    <source>
        <dbReference type="EMBL" id="KRM96581.1"/>
    </source>
</evidence>
<dbReference type="InterPro" id="IPR000551">
    <property type="entry name" value="MerR-type_HTH_dom"/>
</dbReference>
<keyword evidence="4" id="KW-0804">Transcription</keyword>
<dbReference type="Pfam" id="PF13411">
    <property type="entry name" value="MerR_1"/>
    <property type="match status" value="1"/>
</dbReference>
<dbReference type="PROSITE" id="PS50937">
    <property type="entry name" value="HTH_MERR_2"/>
    <property type="match status" value="1"/>
</dbReference>
<dbReference type="STRING" id="1423725.FC19_GL000878"/>
<proteinExistence type="predicted"/>
<dbReference type="PANTHER" id="PTHR30204">
    <property type="entry name" value="REDOX-CYCLING DRUG-SENSING TRANSCRIPTIONAL ACTIVATOR SOXR"/>
    <property type="match status" value="1"/>
</dbReference>